<proteinExistence type="predicted"/>
<dbReference type="Proteomes" id="UP001431783">
    <property type="component" value="Unassembled WGS sequence"/>
</dbReference>
<keyword evidence="2" id="KW-1185">Reference proteome</keyword>
<dbReference type="EMBL" id="JARQZJ010000035">
    <property type="protein sequence ID" value="KAK9876190.1"/>
    <property type="molecule type" value="Genomic_DNA"/>
</dbReference>
<gene>
    <name evidence="1" type="ORF">WA026_011308</name>
</gene>
<evidence type="ECO:0000313" key="2">
    <source>
        <dbReference type="Proteomes" id="UP001431783"/>
    </source>
</evidence>
<dbReference type="AlphaFoldDB" id="A0AAW1U0Z6"/>
<comment type="caution">
    <text evidence="1">The sequence shown here is derived from an EMBL/GenBank/DDBJ whole genome shotgun (WGS) entry which is preliminary data.</text>
</comment>
<organism evidence="1 2">
    <name type="scientific">Henosepilachna vigintioctopunctata</name>
    <dbReference type="NCBI Taxonomy" id="420089"/>
    <lineage>
        <taxon>Eukaryota</taxon>
        <taxon>Metazoa</taxon>
        <taxon>Ecdysozoa</taxon>
        <taxon>Arthropoda</taxon>
        <taxon>Hexapoda</taxon>
        <taxon>Insecta</taxon>
        <taxon>Pterygota</taxon>
        <taxon>Neoptera</taxon>
        <taxon>Endopterygota</taxon>
        <taxon>Coleoptera</taxon>
        <taxon>Polyphaga</taxon>
        <taxon>Cucujiformia</taxon>
        <taxon>Coccinelloidea</taxon>
        <taxon>Coccinellidae</taxon>
        <taxon>Epilachninae</taxon>
        <taxon>Epilachnini</taxon>
        <taxon>Henosepilachna</taxon>
    </lineage>
</organism>
<sequence length="149" mass="16883">MDTIPLSALKGSYTKSYQRKHLIKKNRNEERLHKIRDAAAIILEDIRSHPYETNKYPPFDNFSKDVNTLTPETLSTLLSGIICQLKRKSLVAAQRKCSSIAHSIIAATRPASFISPLLLGVDTEISPEPQPRPSKKVEKNNWKVIVEIY</sequence>
<reference evidence="1 2" key="1">
    <citation type="submission" date="2023-03" db="EMBL/GenBank/DDBJ databases">
        <title>Genome insight into feeding habits of ladybird beetles.</title>
        <authorList>
            <person name="Li H.-S."/>
            <person name="Huang Y.-H."/>
            <person name="Pang H."/>
        </authorList>
    </citation>
    <scope>NUCLEOTIDE SEQUENCE [LARGE SCALE GENOMIC DNA]</scope>
    <source>
        <strain evidence="1">SYSU_2023b</strain>
        <tissue evidence="1">Whole body</tissue>
    </source>
</reference>
<evidence type="ECO:0000313" key="1">
    <source>
        <dbReference type="EMBL" id="KAK9876190.1"/>
    </source>
</evidence>
<accession>A0AAW1U0Z6</accession>
<name>A0AAW1U0Z6_9CUCU</name>
<protein>
    <submittedName>
        <fullName evidence="1">Uncharacterized protein</fullName>
    </submittedName>
</protein>